<keyword evidence="3" id="KW-0378">Hydrolase</keyword>
<dbReference type="Gene3D" id="3.40.50.300">
    <property type="entry name" value="P-loop containing nucleotide triphosphate hydrolases"/>
    <property type="match status" value="2"/>
</dbReference>
<dbReference type="InterPro" id="IPR027417">
    <property type="entry name" value="P-loop_NTPase"/>
</dbReference>
<dbReference type="InterPro" id="IPR041685">
    <property type="entry name" value="AAA_GajA/Old/RecF-like"/>
</dbReference>
<feature type="domain" description="Endonuclease GajA/Old nuclease/RecF-like AAA" evidence="1">
    <location>
        <begin position="1"/>
        <end position="386"/>
    </location>
</feature>
<evidence type="ECO:0000313" key="3">
    <source>
        <dbReference type="EMBL" id="SEW51626.1"/>
    </source>
</evidence>
<dbReference type="GO" id="GO:0004519">
    <property type="term" value="F:endonuclease activity"/>
    <property type="evidence" value="ECO:0007669"/>
    <property type="project" value="UniProtKB-KW"/>
</dbReference>
<dbReference type="Pfam" id="PF20469">
    <property type="entry name" value="OLD-like_TOPRIM"/>
    <property type="match status" value="1"/>
</dbReference>
<dbReference type="Proteomes" id="UP000199310">
    <property type="component" value="Unassembled WGS sequence"/>
</dbReference>
<dbReference type="InterPro" id="IPR034139">
    <property type="entry name" value="TOPRIM_OLD"/>
</dbReference>
<dbReference type="AlphaFoldDB" id="A0A1I0S7G5"/>
<gene>
    <name evidence="3" type="ORF">SAMN04488122_4389</name>
</gene>
<accession>A0A1I0S7G5</accession>
<protein>
    <submittedName>
        <fullName evidence="3">Predicted ATP-dependent endonuclease of the OLD family, contains P-loop ATPase and TOPRIM domains</fullName>
    </submittedName>
</protein>
<proteinExistence type="predicted"/>
<reference evidence="4" key="1">
    <citation type="submission" date="2016-10" db="EMBL/GenBank/DDBJ databases">
        <authorList>
            <person name="Varghese N."/>
            <person name="Submissions S."/>
        </authorList>
    </citation>
    <scope>NUCLEOTIDE SEQUENCE [LARGE SCALE GENOMIC DNA]</scope>
    <source>
        <strain evidence="4">DSM 3695</strain>
    </source>
</reference>
<dbReference type="RefSeq" id="WP_089898051.1">
    <property type="nucleotide sequence ID" value="NZ_FOJG01000002.1"/>
</dbReference>
<evidence type="ECO:0000259" key="1">
    <source>
        <dbReference type="Pfam" id="PF13175"/>
    </source>
</evidence>
<dbReference type="InterPro" id="IPR051396">
    <property type="entry name" value="Bact_Antivir_Def_Nuclease"/>
</dbReference>
<dbReference type="EMBL" id="FOJG01000002">
    <property type="protein sequence ID" value="SEW51626.1"/>
    <property type="molecule type" value="Genomic_DNA"/>
</dbReference>
<dbReference type="CDD" id="cd01026">
    <property type="entry name" value="TOPRIM_OLD"/>
    <property type="match status" value="1"/>
</dbReference>
<evidence type="ECO:0000313" key="4">
    <source>
        <dbReference type="Proteomes" id="UP000199310"/>
    </source>
</evidence>
<dbReference type="PANTHER" id="PTHR43581:SF4">
    <property type="entry name" value="ATP_GTP PHOSPHATASE"/>
    <property type="match status" value="1"/>
</dbReference>
<dbReference type="Pfam" id="PF13175">
    <property type="entry name" value="AAA_15"/>
    <property type="match status" value="1"/>
</dbReference>
<organism evidence="3 4">
    <name type="scientific">Chitinophaga arvensicola</name>
    <dbReference type="NCBI Taxonomy" id="29529"/>
    <lineage>
        <taxon>Bacteria</taxon>
        <taxon>Pseudomonadati</taxon>
        <taxon>Bacteroidota</taxon>
        <taxon>Chitinophagia</taxon>
        <taxon>Chitinophagales</taxon>
        <taxon>Chitinophagaceae</taxon>
        <taxon>Chitinophaga</taxon>
    </lineage>
</organism>
<dbReference type="STRING" id="29529.SAMN04488122_4389"/>
<dbReference type="OrthoDB" id="9792800at2"/>
<sequence length="715" mass="81044">MYISRVTLVNYRNFKNSIFKFNKGINTIIGENGSGKTNIFKAIRLLLDDDMMKFAYKLQERDFNRSIPNWRGQWIIISIEFSDLTADESVQALFAHQTGDIRGNATERATYNLFFRPSVKIRTQLSELEPGDRAGLEALLSTITIDDYETVFTGKSTADFSDPEVVKELTGNFEAVDFNVDFDASKFGIRIPHQLAVAKSINFTFIKALRDVVSDFHNNRANPLLTLLKSKGEESDPADFRDISEAITKLNEDIENLDGVKEITGDIKTTIKEAVGETYSPSKLSIRSNLPNDPERLLQSLGLYIGEADEDYEGEIHELSLGGANLIFLTLKLLEFKAKKKHERIAHFLLIEEPEAHLHTHIQKTLFDHIKFEDTQVIYSTHSTFISEASNIDNVNILGRVKNYAEVFHPATDLASEKKMKLQRYLDAIRTNLLFAKGVILVEGDGEEILYPTLIREIFGLSLDELGISVINIGSTGFENVAQIFHPIRIRRQCAIVTDLDEAHRPFTELVDDSPEEKKKKQHLAAAEIAGARRRQALEILCNGNPHLHPFFATTTFEIELLEVGNTVEFCAVAQECYAERNWERFNRELTSEHRSIFGERALSLANELGKGWFALSFSGKITWKTFIPDYMLSALIFAKGNFSRQTISNIVSYRTKMAKSEDDELETDVLKRCTSQFIAGNATIVELRQCVDDLLQDVQLTYFLRKCEENEAVG</sequence>
<dbReference type="PANTHER" id="PTHR43581">
    <property type="entry name" value="ATP/GTP PHOSPHATASE"/>
    <property type="match status" value="1"/>
</dbReference>
<keyword evidence="3" id="KW-0540">Nuclease</keyword>
<name>A0A1I0S7G5_9BACT</name>
<dbReference type="SUPFAM" id="SSF52540">
    <property type="entry name" value="P-loop containing nucleoside triphosphate hydrolases"/>
    <property type="match status" value="1"/>
</dbReference>
<evidence type="ECO:0000259" key="2">
    <source>
        <dbReference type="Pfam" id="PF20469"/>
    </source>
</evidence>
<keyword evidence="4" id="KW-1185">Reference proteome</keyword>
<feature type="domain" description="OLD protein-like TOPRIM" evidence="2">
    <location>
        <begin position="434"/>
        <end position="501"/>
    </location>
</feature>
<keyword evidence="3" id="KW-0255">Endonuclease</keyword>